<name>A0A4D6NU11_VIGUN</name>
<protein>
    <submittedName>
        <fullName evidence="2">Uncharacterized protein</fullName>
    </submittedName>
</protein>
<feature type="compositionally biased region" description="Basic and acidic residues" evidence="1">
    <location>
        <begin position="82"/>
        <end position="106"/>
    </location>
</feature>
<dbReference type="AlphaFoldDB" id="A0A4D6NU11"/>
<gene>
    <name evidence="2" type="ORF">DEO72_LG11g3457</name>
</gene>
<proteinExistence type="predicted"/>
<dbReference type="Proteomes" id="UP000501690">
    <property type="component" value="Linkage Group LG11"/>
</dbReference>
<keyword evidence="3" id="KW-1185">Reference proteome</keyword>
<dbReference type="EMBL" id="CP039355">
    <property type="protein sequence ID" value="QCE16441.1"/>
    <property type="molecule type" value="Genomic_DNA"/>
</dbReference>
<sequence length="142" mass="16578">MLLLSVAGPSGRFPVRLHASQLSFLGRVNRPVRSLRTGCQAGPVSGFVYERKQVFYFTLGEHGLVNRRRWELNRFVEQHGLEEENKKERKETGKFKRVNRTEEGRGKGRNGSIGEGYLKEWKRKLWGPLVQKILENNRHKKY</sequence>
<feature type="region of interest" description="Disordered" evidence="1">
    <location>
        <begin position="82"/>
        <end position="114"/>
    </location>
</feature>
<evidence type="ECO:0000313" key="2">
    <source>
        <dbReference type="EMBL" id="QCE16441.1"/>
    </source>
</evidence>
<evidence type="ECO:0000313" key="3">
    <source>
        <dbReference type="Proteomes" id="UP000501690"/>
    </source>
</evidence>
<reference evidence="2 3" key="1">
    <citation type="submission" date="2019-04" db="EMBL/GenBank/DDBJ databases">
        <title>An improved genome assembly and genetic linkage map for asparagus bean, Vigna unguiculata ssp. sesquipedialis.</title>
        <authorList>
            <person name="Xia Q."/>
            <person name="Zhang R."/>
            <person name="Dong Y."/>
        </authorList>
    </citation>
    <scope>NUCLEOTIDE SEQUENCE [LARGE SCALE GENOMIC DNA]</scope>
    <source>
        <tissue evidence="2">Leaf</tissue>
    </source>
</reference>
<evidence type="ECO:0000256" key="1">
    <source>
        <dbReference type="SAM" id="MobiDB-lite"/>
    </source>
</evidence>
<organism evidence="2 3">
    <name type="scientific">Vigna unguiculata</name>
    <name type="common">Cowpea</name>
    <dbReference type="NCBI Taxonomy" id="3917"/>
    <lineage>
        <taxon>Eukaryota</taxon>
        <taxon>Viridiplantae</taxon>
        <taxon>Streptophyta</taxon>
        <taxon>Embryophyta</taxon>
        <taxon>Tracheophyta</taxon>
        <taxon>Spermatophyta</taxon>
        <taxon>Magnoliopsida</taxon>
        <taxon>eudicotyledons</taxon>
        <taxon>Gunneridae</taxon>
        <taxon>Pentapetalae</taxon>
        <taxon>rosids</taxon>
        <taxon>fabids</taxon>
        <taxon>Fabales</taxon>
        <taxon>Fabaceae</taxon>
        <taxon>Papilionoideae</taxon>
        <taxon>50 kb inversion clade</taxon>
        <taxon>NPAAA clade</taxon>
        <taxon>indigoferoid/millettioid clade</taxon>
        <taxon>Phaseoleae</taxon>
        <taxon>Vigna</taxon>
    </lineage>
</organism>
<accession>A0A4D6NU11</accession>